<dbReference type="FunFam" id="3.40.140.10:FF:000011">
    <property type="entry name" value="tRNA-specific adenosine deaminase"/>
    <property type="match status" value="1"/>
</dbReference>
<evidence type="ECO:0000259" key="5">
    <source>
        <dbReference type="PROSITE" id="PS51747"/>
    </source>
</evidence>
<dbReference type="Gene3D" id="3.40.140.10">
    <property type="entry name" value="Cytidine Deaminase, domain 2"/>
    <property type="match status" value="1"/>
</dbReference>
<feature type="domain" description="CMP/dCMP-type deaminase" evidence="5">
    <location>
        <begin position="1"/>
        <end position="109"/>
    </location>
</feature>
<evidence type="ECO:0000256" key="4">
    <source>
        <dbReference type="ARBA" id="ARBA00022833"/>
    </source>
</evidence>
<dbReference type="InterPro" id="IPR016193">
    <property type="entry name" value="Cytidine_deaminase-like"/>
</dbReference>
<dbReference type="CDD" id="cd01285">
    <property type="entry name" value="nucleoside_deaminase"/>
    <property type="match status" value="1"/>
</dbReference>
<evidence type="ECO:0000313" key="7">
    <source>
        <dbReference type="Proteomes" id="UP000824070"/>
    </source>
</evidence>
<name>A0A9D1LPF6_9FIRM</name>
<evidence type="ECO:0000313" key="6">
    <source>
        <dbReference type="EMBL" id="HIU45601.1"/>
    </source>
</evidence>
<comment type="similarity">
    <text evidence="1">Belongs to the cytidine and deoxycytidylate deaminase family.</text>
</comment>
<evidence type="ECO:0000256" key="1">
    <source>
        <dbReference type="ARBA" id="ARBA00006576"/>
    </source>
</evidence>
<sequence length="148" mass="16636">MKIAIEEAYDGINAGDGGPFGAVIVKDGKIIGRGHNRVVKNGDPTCHGEMEAIRDACKRMGTFDLSGSTIYTTGEPCPMCLGAIMWANIEKVYYGCNVIDTERIGFRDEKFYELSKPENKARFETELDRDECLKLYDEYLKKTNRTAY</sequence>
<keyword evidence="4" id="KW-0862">Zinc</keyword>
<dbReference type="GO" id="GO:0008270">
    <property type="term" value="F:zinc ion binding"/>
    <property type="evidence" value="ECO:0007669"/>
    <property type="project" value="InterPro"/>
</dbReference>
<accession>A0A9D1LPF6</accession>
<dbReference type="InterPro" id="IPR016192">
    <property type="entry name" value="APOBEC/CMP_deaminase_Zn-bd"/>
</dbReference>
<dbReference type="PANTHER" id="PTHR11079:SF161">
    <property type="entry name" value="CMP_DCMP-TYPE DEAMINASE DOMAIN-CONTAINING PROTEIN"/>
    <property type="match status" value="1"/>
</dbReference>
<keyword evidence="3" id="KW-0378">Hydrolase</keyword>
<dbReference type="EMBL" id="DVMV01000039">
    <property type="protein sequence ID" value="HIU45601.1"/>
    <property type="molecule type" value="Genomic_DNA"/>
</dbReference>
<keyword evidence="2" id="KW-0479">Metal-binding</keyword>
<evidence type="ECO:0000256" key="3">
    <source>
        <dbReference type="ARBA" id="ARBA00022801"/>
    </source>
</evidence>
<comment type="caution">
    <text evidence="6">The sequence shown here is derived from an EMBL/GenBank/DDBJ whole genome shotgun (WGS) entry which is preliminary data.</text>
</comment>
<dbReference type="Pfam" id="PF00383">
    <property type="entry name" value="dCMP_cyt_deam_1"/>
    <property type="match status" value="1"/>
</dbReference>
<reference evidence="6" key="1">
    <citation type="submission" date="2020-10" db="EMBL/GenBank/DDBJ databases">
        <authorList>
            <person name="Gilroy R."/>
        </authorList>
    </citation>
    <scope>NUCLEOTIDE SEQUENCE</scope>
    <source>
        <strain evidence="6">ChiGjej1B1-22543</strain>
    </source>
</reference>
<dbReference type="PROSITE" id="PS00903">
    <property type="entry name" value="CYT_DCMP_DEAMINASES_1"/>
    <property type="match status" value="1"/>
</dbReference>
<dbReference type="Proteomes" id="UP000824070">
    <property type="component" value="Unassembled WGS sequence"/>
</dbReference>
<dbReference type="GO" id="GO:0047974">
    <property type="term" value="F:guanosine deaminase activity"/>
    <property type="evidence" value="ECO:0007669"/>
    <property type="project" value="TreeGrafter"/>
</dbReference>
<protein>
    <submittedName>
        <fullName evidence="6">Nucleoside deaminase</fullName>
    </submittedName>
</protein>
<evidence type="ECO:0000256" key="2">
    <source>
        <dbReference type="ARBA" id="ARBA00022723"/>
    </source>
</evidence>
<reference evidence="6" key="2">
    <citation type="journal article" date="2021" name="PeerJ">
        <title>Extensive microbial diversity within the chicken gut microbiome revealed by metagenomics and culture.</title>
        <authorList>
            <person name="Gilroy R."/>
            <person name="Ravi A."/>
            <person name="Getino M."/>
            <person name="Pursley I."/>
            <person name="Horton D.L."/>
            <person name="Alikhan N.F."/>
            <person name="Baker D."/>
            <person name="Gharbi K."/>
            <person name="Hall N."/>
            <person name="Watson M."/>
            <person name="Adriaenssens E.M."/>
            <person name="Foster-Nyarko E."/>
            <person name="Jarju S."/>
            <person name="Secka A."/>
            <person name="Antonio M."/>
            <person name="Oren A."/>
            <person name="Chaudhuri R.R."/>
            <person name="La Ragione R."/>
            <person name="Hildebrand F."/>
            <person name="Pallen M.J."/>
        </authorList>
    </citation>
    <scope>NUCLEOTIDE SEQUENCE</scope>
    <source>
        <strain evidence="6">ChiGjej1B1-22543</strain>
    </source>
</reference>
<dbReference type="GO" id="GO:0006152">
    <property type="term" value="P:purine nucleoside catabolic process"/>
    <property type="evidence" value="ECO:0007669"/>
    <property type="project" value="TreeGrafter"/>
</dbReference>
<gene>
    <name evidence="6" type="ORF">IAC52_04820</name>
</gene>
<dbReference type="PANTHER" id="PTHR11079">
    <property type="entry name" value="CYTOSINE DEAMINASE FAMILY MEMBER"/>
    <property type="match status" value="1"/>
</dbReference>
<dbReference type="AlphaFoldDB" id="A0A9D1LPF6"/>
<proteinExistence type="inferred from homology"/>
<dbReference type="PROSITE" id="PS51747">
    <property type="entry name" value="CYT_DCMP_DEAMINASES_2"/>
    <property type="match status" value="1"/>
</dbReference>
<dbReference type="SUPFAM" id="SSF53927">
    <property type="entry name" value="Cytidine deaminase-like"/>
    <property type="match status" value="1"/>
</dbReference>
<dbReference type="InterPro" id="IPR002125">
    <property type="entry name" value="CMP_dCMP_dom"/>
</dbReference>
<organism evidence="6 7">
    <name type="scientific">Candidatus Alloenteromonas pullicola</name>
    <dbReference type="NCBI Taxonomy" id="2840784"/>
    <lineage>
        <taxon>Bacteria</taxon>
        <taxon>Bacillati</taxon>
        <taxon>Bacillota</taxon>
        <taxon>Bacillota incertae sedis</taxon>
        <taxon>Candidatus Alloenteromonas</taxon>
    </lineage>
</organism>